<name>A0ABV3SA51_9GAMM</name>
<dbReference type="Pfam" id="PF13692">
    <property type="entry name" value="Glyco_trans_1_4"/>
    <property type="match status" value="1"/>
</dbReference>
<dbReference type="Proteomes" id="UP001556653">
    <property type="component" value="Unassembled WGS sequence"/>
</dbReference>
<feature type="domain" description="Glycosyltransferase subfamily 4-like N-terminal" evidence="1">
    <location>
        <begin position="35"/>
        <end position="179"/>
    </location>
</feature>
<dbReference type="Gene3D" id="3.40.50.2000">
    <property type="entry name" value="Glycogen Phosphorylase B"/>
    <property type="match status" value="2"/>
</dbReference>
<proteinExistence type="predicted"/>
<protein>
    <submittedName>
        <fullName evidence="2">Glycosyltransferase family 4 protein</fullName>
        <ecNumber evidence="2">2.4.-.-</ecNumber>
    </submittedName>
</protein>
<evidence type="ECO:0000259" key="1">
    <source>
        <dbReference type="Pfam" id="PF13439"/>
    </source>
</evidence>
<evidence type="ECO:0000313" key="2">
    <source>
        <dbReference type="EMBL" id="MEX0387011.1"/>
    </source>
</evidence>
<dbReference type="PANTHER" id="PTHR12526">
    <property type="entry name" value="GLYCOSYLTRANSFERASE"/>
    <property type="match status" value="1"/>
</dbReference>
<dbReference type="InterPro" id="IPR028098">
    <property type="entry name" value="Glyco_trans_4-like_N"/>
</dbReference>
<keyword evidence="2" id="KW-0328">Glycosyltransferase</keyword>
<gene>
    <name evidence="2" type="ORF">V6X64_08415</name>
</gene>
<keyword evidence="3" id="KW-1185">Reference proteome</keyword>
<dbReference type="GO" id="GO:0016757">
    <property type="term" value="F:glycosyltransferase activity"/>
    <property type="evidence" value="ECO:0007669"/>
    <property type="project" value="UniProtKB-KW"/>
</dbReference>
<keyword evidence="2" id="KW-0808">Transferase</keyword>
<organism evidence="2 3">
    <name type="scientific">Spiribacter onubensis</name>
    <dbReference type="NCBI Taxonomy" id="3122420"/>
    <lineage>
        <taxon>Bacteria</taxon>
        <taxon>Pseudomonadati</taxon>
        <taxon>Pseudomonadota</taxon>
        <taxon>Gammaproteobacteria</taxon>
        <taxon>Chromatiales</taxon>
        <taxon>Ectothiorhodospiraceae</taxon>
        <taxon>Spiribacter</taxon>
    </lineage>
</organism>
<accession>A0ABV3SA51</accession>
<dbReference type="Pfam" id="PF13439">
    <property type="entry name" value="Glyco_transf_4"/>
    <property type="match status" value="1"/>
</dbReference>
<dbReference type="EMBL" id="JBAKFJ010000001">
    <property type="protein sequence ID" value="MEX0387011.1"/>
    <property type="molecule type" value="Genomic_DNA"/>
</dbReference>
<comment type="caution">
    <text evidence="2">The sequence shown here is derived from an EMBL/GenBank/DDBJ whole genome shotgun (WGS) entry which is preliminary data.</text>
</comment>
<evidence type="ECO:0000313" key="3">
    <source>
        <dbReference type="Proteomes" id="UP001556653"/>
    </source>
</evidence>
<dbReference type="CDD" id="cd03801">
    <property type="entry name" value="GT4_PimA-like"/>
    <property type="match status" value="1"/>
</dbReference>
<reference evidence="2 3" key="1">
    <citation type="submission" date="2024-02" db="EMBL/GenBank/DDBJ databases">
        <title>New especies of Spiribacter isolated from saline water.</title>
        <authorList>
            <person name="Leon M.J."/>
            <person name="De La Haba R."/>
            <person name="Sanchez-Porro C."/>
            <person name="Ventosa A."/>
        </authorList>
    </citation>
    <scope>NUCLEOTIDE SEQUENCE [LARGE SCALE GENOMIC DNA]</scope>
    <source>
        <strain evidence="3">ag22IC4-227</strain>
    </source>
</reference>
<dbReference type="EC" id="2.4.-.-" evidence="2"/>
<dbReference type="SUPFAM" id="SSF53756">
    <property type="entry name" value="UDP-Glycosyltransferase/glycogen phosphorylase"/>
    <property type="match status" value="1"/>
</dbReference>
<sequence length="384" mass="42366">MSETTIKDPPSPQTSPQAEPKVLIAAGDGHITEIEMIIGLQRAGIDIHTALESTSPHIDRLSDSGVPVRTLDLRSNADMRNARRIRQWIRAENFGIVHGLANRQVANFIWASYGLRNKVIAYRGAIGHVSRWDPTCYIKWLNPRIDRVICVSKAVERDLANNGVNPDKLVTIYKGHDLSWYDALDPVAARHAINEEFAIPDDAVLVGMAANMRPVKGADLLLQAMYQLPDNVHALLIGEQRDPRLETLAADPRLHHRVHFTGFRQDAPRLIGALDINTAPSRGREGLTKTVIEGMAQGVPAVVSTAGGLPELVEDGETGYVIDIDDLPAMVHRLKALIDNPGQREGMGREARHRIGERFDVKTTIQSTAELYRDLSSARGDRVA</sequence>
<dbReference type="RefSeq" id="WP_367967518.1">
    <property type="nucleotide sequence ID" value="NZ_JBAKFJ010000001.1"/>
</dbReference>